<keyword evidence="1" id="KW-0812">Transmembrane</keyword>
<accession>A0A379EKI6</accession>
<reference evidence="2" key="2">
    <citation type="submission" date="2015-06" db="EMBL/GenBank/DDBJ databases">
        <authorList>
            <person name="Urmite Genomes Urmite Genomes"/>
        </authorList>
    </citation>
    <scope>NUCLEOTIDE SEQUENCE [LARGE SCALE GENOMIC DNA]</scope>
    <source>
        <strain evidence="2">CSUR P1867</strain>
    </source>
</reference>
<dbReference type="NCBIfam" id="NF041435">
    <property type="entry name" value="UmoD"/>
    <property type="match status" value="1"/>
</dbReference>
<dbReference type="EMBL" id="CVRY01000001">
    <property type="protein sequence ID" value="CRL59155.1"/>
    <property type="molecule type" value="Genomic_DNA"/>
</dbReference>
<protein>
    <submittedName>
        <fullName evidence="3">Flagellar protein regulator</fullName>
    </submittedName>
</protein>
<evidence type="ECO:0000313" key="4">
    <source>
        <dbReference type="Proteomes" id="UP000183920"/>
    </source>
</evidence>
<feature type="transmembrane region" description="Helical" evidence="1">
    <location>
        <begin position="7"/>
        <end position="28"/>
    </location>
</feature>
<keyword evidence="1" id="KW-0472">Membrane</keyword>
<dbReference type="GeneID" id="76522572"/>
<evidence type="ECO:0000256" key="1">
    <source>
        <dbReference type="SAM" id="Phobius"/>
    </source>
</evidence>
<reference evidence="3 5" key="3">
    <citation type="submission" date="2020-12" db="EMBL/GenBank/DDBJ databases">
        <title>Enhanced detection system for hospital associated transmission using whole genome sequencing surveillance.</title>
        <authorList>
            <person name="Harrison L.H."/>
            <person name="Van Tyne D."/>
            <person name="Marsh J.W."/>
            <person name="Griffith M.P."/>
            <person name="Snyder D.J."/>
            <person name="Cooper V.S."/>
            <person name="Mustapha M."/>
        </authorList>
    </citation>
    <scope>NUCLEOTIDE SEQUENCE [LARGE SCALE GENOMIC DNA]</scope>
    <source>
        <strain evidence="3 5">PR00195</strain>
    </source>
</reference>
<dbReference type="AlphaFoldDB" id="A0A0G4PZZ2"/>
<dbReference type="EMBL" id="JAEKCB010000001">
    <property type="protein sequence ID" value="MBJ2116091.1"/>
    <property type="molecule type" value="Genomic_DNA"/>
</dbReference>
<organism evidence="2 4">
    <name type="scientific">Proteus penneri</name>
    <dbReference type="NCBI Taxonomy" id="102862"/>
    <lineage>
        <taxon>Bacteria</taxon>
        <taxon>Pseudomonadati</taxon>
        <taxon>Pseudomonadota</taxon>
        <taxon>Gammaproteobacteria</taxon>
        <taxon>Enterobacterales</taxon>
        <taxon>Morganellaceae</taxon>
        <taxon>Proteus</taxon>
    </lineage>
</organism>
<dbReference type="RefSeq" id="WP_006537231.1">
    <property type="nucleotide sequence ID" value="NZ_CAXOKJ010000016.1"/>
</dbReference>
<evidence type="ECO:0000313" key="2">
    <source>
        <dbReference type="EMBL" id="CRL59155.1"/>
    </source>
</evidence>
<dbReference type="Proteomes" id="UP000619976">
    <property type="component" value="Unassembled WGS sequence"/>
</dbReference>
<keyword evidence="5" id="KW-1185">Reference proteome</keyword>
<proteinExistence type="predicted"/>
<keyword evidence="3" id="KW-0969">Cilium</keyword>
<evidence type="ECO:0000313" key="5">
    <source>
        <dbReference type="Proteomes" id="UP000619976"/>
    </source>
</evidence>
<dbReference type="Proteomes" id="UP000183920">
    <property type="component" value="Unassembled WGS sequence"/>
</dbReference>
<gene>
    <name evidence="2" type="ORF">BN1804_00292</name>
    <name evidence="3" type="ORF">JFQ69_00175</name>
</gene>
<evidence type="ECO:0000313" key="3">
    <source>
        <dbReference type="EMBL" id="MBJ2116091.1"/>
    </source>
</evidence>
<keyword evidence="3" id="KW-0966">Cell projection</keyword>
<sequence>MGVNVRKYTLIGLIIALAILSFIAWRWVFPQPQYAHVVSATPIKSTVFVTEEYCHRIGLPTPFTPENLSRFHPAEQECRVFYMIEALNNSNIANFPYPQFKECIPIYRQERRIVGYDVLYTIDGTPGKVRTTFKPGEVIALDSDGRLILEQEPYCSMNEKVPCRKE</sequence>
<name>A0A0G4PZZ2_9GAMM</name>
<reference evidence="4" key="1">
    <citation type="submission" date="2015-06" db="EMBL/GenBank/DDBJ databases">
        <authorList>
            <person name="Urmite Genomes"/>
        </authorList>
    </citation>
    <scope>NUCLEOTIDE SEQUENCE [LARGE SCALE GENOMIC DNA]</scope>
    <source>
        <strain evidence="4">CSUR P1867</strain>
    </source>
</reference>
<accession>A0A0G4PZZ2</accession>
<keyword evidence="1" id="KW-1133">Transmembrane helix</keyword>
<keyword evidence="3" id="KW-0282">Flagellum</keyword>